<dbReference type="Proteomes" id="UP000248857">
    <property type="component" value="Unassembled WGS sequence"/>
</dbReference>
<evidence type="ECO:0000313" key="2">
    <source>
        <dbReference type="EMBL" id="PZD72054.1"/>
    </source>
</evidence>
<dbReference type="RefSeq" id="WP_110987359.1">
    <property type="nucleotide sequence ID" value="NZ_CAWNWM010000012.1"/>
</dbReference>
<dbReference type="PANTHER" id="PTHR39339">
    <property type="entry name" value="SLR1444 PROTEIN"/>
    <property type="match status" value="1"/>
</dbReference>
<protein>
    <recommendedName>
        <fullName evidence="1">CHAD domain-containing protein</fullName>
    </recommendedName>
</protein>
<gene>
    <name evidence="2" type="ORF">C1752_03957</name>
</gene>
<reference evidence="2 3" key="1">
    <citation type="journal article" date="2018" name="Sci. Rep.">
        <title>A novel species of the marine cyanobacterium Acaryochloris with a unique pigment content and lifestyle.</title>
        <authorList>
            <person name="Partensky F."/>
            <person name="Six C."/>
            <person name="Ratin M."/>
            <person name="Garczarek L."/>
            <person name="Vaulot D."/>
            <person name="Probert I."/>
            <person name="Calteau A."/>
            <person name="Gourvil P."/>
            <person name="Marie D."/>
            <person name="Grebert T."/>
            <person name="Bouchier C."/>
            <person name="Le Panse S."/>
            <person name="Gachenot M."/>
            <person name="Rodriguez F."/>
            <person name="Garrido J.L."/>
        </authorList>
    </citation>
    <scope>NUCLEOTIDE SEQUENCE [LARGE SCALE GENOMIC DNA]</scope>
    <source>
        <strain evidence="2 3">RCC1774</strain>
    </source>
</reference>
<evidence type="ECO:0000259" key="1">
    <source>
        <dbReference type="PROSITE" id="PS51708"/>
    </source>
</evidence>
<feature type="domain" description="CHAD" evidence="1">
    <location>
        <begin position="21"/>
        <end position="322"/>
    </location>
</feature>
<evidence type="ECO:0000313" key="3">
    <source>
        <dbReference type="Proteomes" id="UP000248857"/>
    </source>
</evidence>
<dbReference type="PANTHER" id="PTHR39339:SF1">
    <property type="entry name" value="CHAD DOMAIN-CONTAINING PROTEIN"/>
    <property type="match status" value="1"/>
</dbReference>
<name>A0A2W1JPG4_9CYAN</name>
<dbReference type="AlphaFoldDB" id="A0A2W1JPG4"/>
<dbReference type="Pfam" id="PF05235">
    <property type="entry name" value="CHAD"/>
    <property type="match status" value="1"/>
</dbReference>
<dbReference type="InterPro" id="IPR038186">
    <property type="entry name" value="CHAD_dom_sf"/>
</dbReference>
<organism evidence="2 3">
    <name type="scientific">Acaryochloris thomasi RCC1774</name>
    <dbReference type="NCBI Taxonomy" id="1764569"/>
    <lineage>
        <taxon>Bacteria</taxon>
        <taxon>Bacillati</taxon>
        <taxon>Cyanobacteriota</taxon>
        <taxon>Cyanophyceae</taxon>
        <taxon>Acaryochloridales</taxon>
        <taxon>Acaryochloridaceae</taxon>
        <taxon>Acaryochloris</taxon>
        <taxon>Acaryochloris thomasi</taxon>
    </lineage>
</organism>
<comment type="caution">
    <text evidence="2">The sequence shown here is derived from an EMBL/GenBank/DDBJ whole genome shotgun (WGS) entry which is preliminary data.</text>
</comment>
<accession>A0A2W1JPG4</accession>
<dbReference type="PROSITE" id="PS51708">
    <property type="entry name" value="CHAD"/>
    <property type="match status" value="1"/>
</dbReference>
<dbReference type="InterPro" id="IPR007899">
    <property type="entry name" value="CHAD_dom"/>
</dbReference>
<dbReference type="SMART" id="SM00880">
    <property type="entry name" value="CHAD"/>
    <property type="match status" value="1"/>
</dbReference>
<dbReference type="OrthoDB" id="9777271at2"/>
<sequence>MKTEALQVRKTSGKGRVTQPIPTFGDCAHQAIQKHFKKSVKYKADVLRDLDPEPLHQMRVGMRRLRTALQVFAPAITEGGSEAIAAPIENRKISKIAKELGRVRDLDVLYIWFQQYLQQTSLTPAEALELQLLLQRLQIRRGAQFAQMQRLLKSKQYRAFVSMLKGWLQHPQYTAIAQLPIQTVLPDLLLPLISELLLHPAWMVAVTVQQGTVVPQEISDLSTLNQNFYRWEPLLHDLRKQMKGVRYQTEFFMDFYGQDFRQQTREFRLIQDQLGHLQDQMVLDQFLTQDLGIDWAQKIPSLAQYFQQERWQLWQQWQAHQRQYLDSGFRKELRWSLTHLR</sequence>
<dbReference type="Gene3D" id="1.40.20.10">
    <property type="entry name" value="CHAD domain"/>
    <property type="match status" value="1"/>
</dbReference>
<dbReference type="EMBL" id="PQWO01000012">
    <property type="protein sequence ID" value="PZD72054.1"/>
    <property type="molecule type" value="Genomic_DNA"/>
</dbReference>
<proteinExistence type="predicted"/>
<keyword evidence="3" id="KW-1185">Reference proteome</keyword>